<dbReference type="STRING" id="1160895.CM19_13055"/>
<dbReference type="EMBL" id="JFZT01000068">
    <property type="protein sequence ID" value="EZQ01540.1"/>
    <property type="molecule type" value="Genomic_DNA"/>
</dbReference>
<evidence type="ECO:0000313" key="1">
    <source>
        <dbReference type="EMBL" id="EZQ01540.1"/>
    </source>
</evidence>
<reference evidence="1 2" key="1">
    <citation type="submission" date="2014-03" db="EMBL/GenBank/DDBJ databases">
        <title>Draft genome sequence of the novel thermoacidophilic archaea Acidianus copahuensis ALE1 strain, isolated from Copahue volcanic area in Neuquen Argentina.</title>
        <authorList>
            <person name="Urbieta M.S."/>
            <person name="Rascovan N."/>
            <person name="Castro C."/>
            <person name="Revale S."/>
            <person name="Giaveno M.A."/>
            <person name="Vazquez M.P."/>
            <person name="Donati E.R."/>
        </authorList>
    </citation>
    <scope>NUCLEOTIDE SEQUENCE [LARGE SCALE GENOMIC DNA]</scope>
    <source>
        <strain evidence="1 2">ALE1</strain>
    </source>
</reference>
<name>A0A031LJ75_9CREN</name>
<sequence length="114" mass="13081">MCEIKNYPYYDKENGTLGKTITRKIMEILEKEKNEVRRALPDLAYLAARNDGLDTENTQLGAFMSKLLKLADDNNVTSNHISEYMKGVVMAVYVFESLRDKKSLANRYLGCHIK</sequence>
<comment type="caution">
    <text evidence="1">The sequence shown here is derived from an EMBL/GenBank/DDBJ whole genome shotgun (WGS) entry which is preliminary data.</text>
</comment>
<keyword evidence="2" id="KW-1185">Reference proteome</keyword>
<dbReference type="Proteomes" id="UP000024332">
    <property type="component" value="Unassembled WGS sequence"/>
</dbReference>
<evidence type="ECO:0000313" key="2">
    <source>
        <dbReference type="Proteomes" id="UP000024332"/>
    </source>
</evidence>
<gene>
    <name evidence="1" type="ORF">CM19_13055</name>
</gene>
<proteinExistence type="predicted"/>
<accession>A0A031LJ75</accession>
<dbReference type="AlphaFoldDB" id="A0A031LJ75"/>
<organism evidence="1 2">
    <name type="scientific">Candidatus Acidianus copahuensis</name>
    <dbReference type="NCBI Taxonomy" id="1160895"/>
    <lineage>
        <taxon>Archaea</taxon>
        <taxon>Thermoproteota</taxon>
        <taxon>Thermoprotei</taxon>
        <taxon>Sulfolobales</taxon>
        <taxon>Sulfolobaceae</taxon>
        <taxon>Acidianus</taxon>
    </lineage>
</organism>
<protein>
    <submittedName>
        <fullName evidence="1">Uncharacterized protein</fullName>
    </submittedName>
</protein>